<gene>
    <name evidence="1" type="ORF">Amon02_001199700</name>
</gene>
<dbReference type="Proteomes" id="UP001165064">
    <property type="component" value="Unassembled WGS sequence"/>
</dbReference>
<protein>
    <submittedName>
        <fullName evidence="1">Unnamed protein product</fullName>
    </submittedName>
</protein>
<evidence type="ECO:0000313" key="1">
    <source>
        <dbReference type="EMBL" id="GMF04052.1"/>
    </source>
</evidence>
<name>A0ACB5U7M7_AMBMO</name>
<proteinExistence type="predicted"/>
<sequence>MANTNSYSSYNSISSDPLELTRMNTMSTMNTMNTAHSSNSLNSFSPTKPNFFRARRDLSDASSIESPLSRVSTNASGATTSMHSLPPTRAKKLMVDQGGYKKSHRHTLSDGFELERPTSDYEIEMMFREVMESRDFDSLPEKAKIEMSNYSIERKWMLIRQHKLGEYKKQKLRAQGGALNTTPISTRHSSIATNATKITKSHWMN</sequence>
<comment type="caution">
    <text evidence="1">The sequence shown here is derived from an EMBL/GenBank/DDBJ whole genome shotgun (WGS) entry which is preliminary data.</text>
</comment>
<dbReference type="EMBL" id="BSXS01013448">
    <property type="protein sequence ID" value="GMF04052.1"/>
    <property type="molecule type" value="Genomic_DNA"/>
</dbReference>
<organism evidence="1 2">
    <name type="scientific">Ambrosiozyma monospora</name>
    <name type="common">Yeast</name>
    <name type="synonym">Endomycopsis monosporus</name>
    <dbReference type="NCBI Taxonomy" id="43982"/>
    <lineage>
        <taxon>Eukaryota</taxon>
        <taxon>Fungi</taxon>
        <taxon>Dikarya</taxon>
        <taxon>Ascomycota</taxon>
        <taxon>Saccharomycotina</taxon>
        <taxon>Pichiomycetes</taxon>
        <taxon>Pichiales</taxon>
        <taxon>Pichiaceae</taxon>
        <taxon>Ambrosiozyma</taxon>
    </lineage>
</organism>
<reference evidence="1" key="1">
    <citation type="submission" date="2023-04" db="EMBL/GenBank/DDBJ databases">
        <title>Ambrosiozyma monospora NBRC 10751.</title>
        <authorList>
            <person name="Ichikawa N."/>
            <person name="Sato H."/>
            <person name="Tonouchi N."/>
        </authorList>
    </citation>
    <scope>NUCLEOTIDE SEQUENCE</scope>
    <source>
        <strain evidence="1">NBRC 10751</strain>
    </source>
</reference>
<keyword evidence="2" id="KW-1185">Reference proteome</keyword>
<accession>A0ACB5U7M7</accession>
<evidence type="ECO:0000313" key="2">
    <source>
        <dbReference type="Proteomes" id="UP001165064"/>
    </source>
</evidence>